<evidence type="ECO:0000256" key="3">
    <source>
        <dbReference type="ARBA" id="ARBA00024344"/>
    </source>
</evidence>
<dbReference type="EMBL" id="CP120576">
    <property type="protein sequence ID" value="WEY86493.1"/>
    <property type="molecule type" value="Genomic_DNA"/>
</dbReference>
<dbReference type="Gene3D" id="1.20.1260.10">
    <property type="match status" value="1"/>
</dbReference>
<gene>
    <name evidence="4" type="ORF">P5633_10680</name>
</gene>
<evidence type="ECO:0000256" key="1">
    <source>
        <dbReference type="ARBA" id="ARBA00022969"/>
    </source>
</evidence>
<dbReference type="PANTHER" id="PTHR39183">
    <property type="entry name" value="SPORE COAT PROTEIN F-LIKE PROTEIN YHCQ"/>
    <property type="match status" value="1"/>
</dbReference>
<keyword evidence="4" id="KW-0946">Virion</keyword>
<dbReference type="GO" id="GO:0030435">
    <property type="term" value="P:sporulation resulting in formation of a cellular spore"/>
    <property type="evidence" value="ECO:0007669"/>
    <property type="project" value="UniProtKB-KW"/>
</dbReference>
<proteinExistence type="inferred from homology"/>
<dbReference type="Pfam" id="PF07875">
    <property type="entry name" value="Coat_F"/>
    <property type="match status" value="1"/>
</dbReference>
<keyword evidence="1" id="KW-0749">Sporulation</keyword>
<reference evidence="4" key="1">
    <citation type="submission" date="2023-03" db="EMBL/GenBank/DDBJ databases">
        <title>Complete genome sequences of 52 Bacillus and Priestia strains isolated from West-African fermentations and 26 reference strains from the DSMZ collection.</title>
        <authorList>
            <person name="Wiedenbein E.S."/>
            <person name="Canoy T.S."/>
            <person name="Hui Y."/>
            <person name="Parkouda C."/>
            <person name="Dawende C."/>
            <person name="Ametefe E."/>
            <person name="Jespersen L."/>
            <person name="Nielsen D.S."/>
        </authorList>
    </citation>
    <scope>NUCLEOTIDE SEQUENCE</scope>
    <source>
        <strain evidence="4">PRO56</strain>
    </source>
</reference>
<keyword evidence="4" id="KW-0167">Capsid protein</keyword>
<organism evidence="4">
    <name type="scientific">Bacillus subtilis</name>
    <dbReference type="NCBI Taxonomy" id="1423"/>
    <lineage>
        <taxon>Bacteria</taxon>
        <taxon>Bacillati</taxon>
        <taxon>Bacillota</taxon>
        <taxon>Bacilli</taxon>
        <taxon>Bacillales</taxon>
        <taxon>Bacillaceae</taxon>
        <taxon>Bacillus</taxon>
    </lineage>
</organism>
<dbReference type="AlphaFoldDB" id="A0AAX3RT26"/>
<protein>
    <submittedName>
        <fullName evidence="4">Spore coat protein</fullName>
    </submittedName>
</protein>
<accession>A0AAX3RT26</accession>
<evidence type="ECO:0000256" key="2">
    <source>
        <dbReference type="ARBA" id="ARBA00024325"/>
    </source>
</evidence>
<dbReference type="InterPro" id="IPR012347">
    <property type="entry name" value="Ferritin-like"/>
</dbReference>
<dbReference type="InterPro" id="IPR012851">
    <property type="entry name" value="Spore_coat_CotF-like"/>
</dbReference>
<sequence>MNPIIEYLTGMNVLTDQIIAMDLLISAKNGVRNYAMAATEAGTPEVKEVLIRHLEEALDMHEQLSSYMMEKWWYHPWNTDEQVKLNLKNIDTAIHCQPFNIQ</sequence>
<comment type="subcellular location">
    <subcellularLocation>
        <location evidence="2">Spore coat</location>
    </subcellularLocation>
</comment>
<comment type="similarity">
    <text evidence="3">Belongs to the CotF family.</text>
</comment>
<dbReference type="PANTHER" id="PTHR39183:SF1">
    <property type="entry name" value="SPORE COAT PROTEIN F-LIKE PROTEIN YHCQ"/>
    <property type="match status" value="1"/>
</dbReference>
<name>A0AAX3RT26_BACIU</name>
<evidence type="ECO:0000313" key="4">
    <source>
        <dbReference type="EMBL" id="WEY86493.1"/>
    </source>
</evidence>